<evidence type="ECO:0000313" key="2">
    <source>
        <dbReference type="Proteomes" id="UP000054007"/>
    </source>
</evidence>
<protein>
    <submittedName>
        <fullName evidence="1">Uncharacterized protein</fullName>
    </submittedName>
</protein>
<proteinExistence type="predicted"/>
<dbReference type="EMBL" id="KN880591">
    <property type="protein sequence ID" value="KIY65411.1"/>
    <property type="molecule type" value="Genomic_DNA"/>
</dbReference>
<dbReference type="Proteomes" id="UP000054007">
    <property type="component" value="Unassembled WGS sequence"/>
</dbReference>
<accession>A0A0D7B7A8</accession>
<dbReference type="AlphaFoldDB" id="A0A0D7B7A8"/>
<organism evidence="1 2">
    <name type="scientific">Cylindrobasidium torrendii FP15055 ss-10</name>
    <dbReference type="NCBI Taxonomy" id="1314674"/>
    <lineage>
        <taxon>Eukaryota</taxon>
        <taxon>Fungi</taxon>
        <taxon>Dikarya</taxon>
        <taxon>Basidiomycota</taxon>
        <taxon>Agaricomycotina</taxon>
        <taxon>Agaricomycetes</taxon>
        <taxon>Agaricomycetidae</taxon>
        <taxon>Agaricales</taxon>
        <taxon>Marasmiineae</taxon>
        <taxon>Physalacriaceae</taxon>
        <taxon>Cylindrobasidium</taxon>
    </lineage>
</organism>
<reference evidence="1 2" key="1">
    <citation type="journal article" date="2015" name="Fungal Genet. Biol.">
        <title>Evolution of novel wood decay mechanisms in Agaricales revealed by the genome sequences of Fistulina hepatica and Cylindrobasidium torrendii.</title>
        <authorList>
            <person name="Floudas D."/>
            <person name="Held B.W."/>
            <person name="Riley R."/>
            <person name="Nagy L.G."/>
            <person name="Koehler G."/>
            <person name="Ransdell A.S."/>
            <person name="Younus H."/>
            <person name="Chow J."/>
            <person name="Chiniquy J."/>
            <person name="Lipzen A."/>
            <person name="Tritt A."/>
            <person name="Sun H."/>
            <person name="Haridas S."/>
            <person name="LaButti K."/>
            <person name="Ohm R.A."/>
            <person name="Kues U."/>
            <person name="Blanchette R.A."/>
            <person name="Grigoriev I.V."/>
            <person name="Minto R.E."/>
            <person name="Hibbett D.S."/>
        </authorList>
    </citation>
    <scope>NUCLEOTIDE SEQUENCE [LARGE SCALE GENOMIC DNA]</scope>
    <source>
        <strain evidence="1 2">FP15055 ss-10</strain>
    </source>
</reference>
<sequence length="217" mass="24063">MESSTVNTHTTTTEDARFIVLADTVVITGLKEQDKTRKHGFGYCHYHNDCLAASNIHTVPWSALSPLSNFGPEDFVAALPAIHAGSDTRCGNASVIMLLASEADSSYYGPDVYGLEELEESLGLYMLEDFGVPEGPVREDAKELREATVHELIESICIAPHSYRRWTGIDASTLVAGRKRNCQFDDEERAPKRQKLEDYRAPYLELMQPGIPLSVDV</sequence>
<keyword evidence="2" id="KW-1185">Reference proteome</keyword>
<gene>
    <name evidence="1" type="ORF">CYLTODRAFT_456337</name>
</gene>
<name>A0A0D7B7A8_9AGAR</name>
<evidence type="ECO:0000313" key="1">
    <source>
        <dbReference type="EMBL" id="KIY65411.1"/>
    </source>
</evidence>